<feature type="domain" description="Transketolase-like pyrimidine-binding" evidence="1">
    <location>
        <begin position="2"/>
        <end position="167"/>
    </location>
</feature>
<dbReference type="AlphaFoldDB" id="Q09D46"/>
<dbReference type="InterPro" id="IPR009014">
    <property type="entry name" value="Transketo_C/PFOR_II"/>
</dbReference>
<dbReference type="HOGENOM" id="CLU_009227_1_1_7"/>
<evidence type="ECO:0000313" key="4">
    <source>
        <dbReference type="Proteomes" id="UP000001351"/>
    </source>
</evidence>
<dbReference type="EMBL" id="CP002271">
    <property type="protein sequence ID" value="ADO67865.1"/>
    <property type="molecule type" value="Genomic_DNA"/>
</dbReference>
<reference evidence="3 5" key="1">
    <citation type="submission" date="2006-04" db="EMBL/GenBank/DDBJ databases">
        <authorList>
            <person name="Nierman W.C."/>
        </authorList>
    </citation>
    <scope>NUCLEOTIDE SEQUENCE [LARGE SCALE GENOMIC DNA]</scope>
    <source>
        <strain evidence="3 5">DW4/3-1</strain>
    </source>
</reference>
<gene>
    <name evidence="2" type="ordered locus">STAUR_0056</name>
    <name evidence="3" type="ORF">STIAU_2951</name>
</gene>
<reference evidence="2 4" key="2">
    <citation type="journal article" date="2011" name="Mol. Biol. Evol.">
        <title>Comparative genomic analysis of fruiting body formation in Myxococcales.</title>
        <authorList>
            <person name="Huntley S."/>
            <person name="Hamann N."/>
            <person name="Wegener-Feldbrugge S."/>
            <person name="Treuner-Lange A."/>
            <person name="Kube M."/>
            <person name="Reinhardt R."/>
            <person name="Klages S."/>
            <person name="Muller R."/>
            <person name="Ronning C.M."/>
            <person name="Nierman W.C."/>
            <person name="Sogaard-Andersen L."/>
        </authorList>
    </citation>
    <scope>NUCLEOTIDE SEQUENCE [LARGE SCALE GENOMIC DNA]</scope>
    <source>
        <strain evidence="2 4">DW4/3-1</strain>
    </source>
</reference>
<dbReference type="InterPro" id="IPR005475">
    <property type="entry name" value="Transketolase-like_Pyr-bd"/>
</dbReference>
<dbReference type="Proteomes" id="UP000001351">
    <property type="component" value="Chromosome"/>
</dbReference>
<dbReference type="InterPro" id="IPR051157">
    <property type="entry name" value="PDH/Transketolase"/>
</dbReference>
<dbReference type="SUPFAM" id="SSF52922">
    <property type="entry name" value="TK C-terminal domain-like"/>
    <property type="match status" value="1"/>
</dbReference>
<dbReference type="KEGG" id="sur:STAUR_0056"/>
<dbReference type="PANTHER" id="PTHR43825">
    <property type="entry name" value="PYRUVATE DEHYDROGENASE E1 COMPONENT"/>
    <property type="match status" value="1"/>
</dbReference>
<dbReference type="Pfam" id="PF02779">
    <property type="entry name" value="Transket_pyr"/>
    <property type="match status" value="1"/>
</dbReference>
<accession>Q09D46</accession>
<evidence type="ECO:0000313" key="2">
    <source>
        <dbReference type="EMBL" id="ADO67865.1"/>
    </source>
</evidence>
<dbReference type="EMBL" id="AAMD01000004">
    <property type="protein sequence ID" value="EAU69607.1"/>
    <property type="molecule type" value="Genomic_DNA"/>
</dbReference>
<protein>
    <submittedName>
        <fullName evidence="2 3">Transketolase B subunit</fullName>
    </submittedName>
</protein>
<dbReference type="OrthoDB" id="9803371at2"/>
<evidence type="ECO:0000313" key="5">
    <source>
        <dbReference type="Proteomes" id="UP000032702"/>
    </source>
</evidence>
<dbReference type="PATRIC" id="fig|378806.16.peg.9076"/>
<dbReference type="SUPFAM" id="SSF52518">
    <property type="entry name" value="Thiamin diphosphate-binding fold (THDP-binding)"/>
    <property type="match status" value="1"/>
</dbReference>
<dbReference type="SMART" id="SM00861">
    <property type="entry name" value="Transket_pyr"/>
    <property type="match status" value="1"/>
</dbReference>
<sequence>METMRERFVSTTQSLLGSDPRLAVVLADISADAFEPARRQYPRRVINVGIREQLMISVAAGLALEGLRPVVHSYTPFLIERPYEQIKLDLCHQDVGAVLVSIGASYDWAAGGRTHQAPGDVALLDALPGWTVHVPGHPEEVETLLRAALPGRDRVYLRLSLQTNAAPHSLVPGRFEVVRRGRRGTVLAVGPMLDGVLSAVAGQDLTVLYAATVRPFDAKTLLATLSEPSIILVEPFLEGTSAHAVTSALTHLPHRLLSVGVGRAELRRYGTAQEHEAAHGLDARGLRERITSFLNA</sequence>
<evidence type="ECO:0000259" key="1">
    <source>
        <dbReference type="SMART" id="SM00861"/>
    </source>
</evidence>
<dbReference type="Proteomes" id="UP000032702">
    <property type="component" value="Unassembled WGS sequence"/>
</dbReference>
<name>Q09D46_STIAD</name>
<evidence type="ECO:0000313" key="3">
    <source>
        <dbReference type="EMBL" id="EAU69607.1"/>
    </source>
</evidence>
<proteinExistence type="predicted"/>
<dbReference type="Gene3D" id="3.40.50.920">
    <property type="match status" value="1"/>
</dbReference>
<dbReference type="CDD" id="cd07033">
    <property type="entry name" value="TPP_PYR_DXS_TK_like"/>
    <property type="match status" value="1"/>
</dbReference>
<dbReference type="InterPro" id="IPR029061">
    <property type="entry name" value="THDP-binding"/>
</dbReference>
<dbReference type="Gene3D" id="3.40.50.970">
    <property type="match status" value="1"/>
</dbReference>
<dbReference type="PANTHER" id="PTHR43825:SF1">
    <property type="entry name" value="TRANSKETOLASE-LIKE PYRIMIDINE-BINDING DOMAIN-CONTAINING PROTEIN"/>
    <property type="match status" value="1"/>
</dbReference>
<dbReference type="RefSeq" id="WP_002610034.1">
    <property type="nucleotide sequence ID" value="NC_014623.1"/>
</dbReference>
<organism evidence="3 5">
    <name type="scientific">Stigmatella aurantiaca (strain DW4/3-1)</name>
    <dbReference type="NCBI Taxonomy" id="378806"/>
    <lineage>
        <taxon>Bacteria</taxon>
        <taxon>Pseudomonadati</taxon>
        <taxon>Myxococcota</taxon>
        <taxon>Myxococcia</taxon>
        <taxon>Myxococcales</taxon>
        <taxon>Cystobacterineae</taxon>
        <taxon>Archangiaceae</taxon>
        <taxon>Stigmatella</taxon>
    </lineage>
</organism>
<dbReference type="eggNOG" id="COG3958">
    <property type="taxonomic scope" value="Bacteria"/>
</dbReference>
<dbReference type="STRING" id="378806.STAUR_0056"/>
<keyword evidence="4" id="KW-1185">Reference proteome</keyword>